<feature type="non-terminal residue" evidence="3">
    <location>
        <position position="1"/>
    </location>
</feature>
<evidence type="ECO:0000313" key="3">
    <source>
        <dbReference type="EMBL" id="TFK83747.1"/>
    </source>
</evidence>
<proteinExistence type="predicted"/>
<reference evidence="3 4" key="1">
    <citation type="journal article" date="2019" name="Nat. Ecol. Evol.">
        <title>Megaphylogeny resolves global patterns of mushroom evolution.</title>
        <authorList>
            <person name="Varga T."/>
            <person name="Krizsan K."/>
            <person name="Foldi C."/>
            <person name="Dima B."/>
            <person name="Sanchez-Garcia M."/>
            <person name="Sanchez-Ramirez S."/>
            <person name="Szollosi G.J."/>
            <person name="Szarkandi J.G."/>
            <person name="Papp V."/>
            <person name="Albert L."/>
            <person name="Andreopoulos W."/>
            <person name="Angelini C."/>
            <person name="Antonin V."/>
            <person name="Barry K.W."/>
            <person name="Bougher N.L."/>
            <person name="Buchanan P."/>
            <person name="Buyck B."/>
            <person name="Bense V."/>
            <person name="Catcheside P."/>
            <person name="Chovatia M."/>
            <person name="Cooper J."/>
            <person name="Damon W."/>
            <person name="Desjardin D."/>
            <person name="Finy P."/>
            <person name="Geml J."/>
            <person name="Haridas S."/>
            <person name="Hughes K."/>
            <person name="Justo A."/>
            <person name="Karasinski D."/>
            <person name="Kautmanova I."/>
            <person name="Kiss B."/>
            <person name="Kocsube S."/>
            <person name="Kotiranta H."/>
            <person name="LaButti K.M."/>
            <person name="Lechner B.E."/>
            <person name="Liimatainen K."/>
            <person name="Lipzen A."/>
            <person name="Lukacs Z."/>
            <person name="Mihaltcheva S."/>
            <person name="Morgado L.N."/>
            <person name="Niskanen T."/>
            <person name="Noordeloos M.E."/>
            <person name="Ohm R.A."/>
            <person name="Ortiz-Santana B."/>
            <person name="Ovrebo C."/>
            <person name="Racz N."/>
            <person name="Riley R."/>
            <person name="Savchenko A."/>
            <person name="Shiryaev A."/>
            <person name="Soop K."/>
            <person name="Spirin V."/>
            <person name="Szebenyi C."/>
            <person name="Tomsovsky M."/>
            <person name="Tulloss R.E."/>
            <person name="Uehling J."/>
            <person name="Grigoriev I.V."/>
            <person name="Vagvolgyi C."/>
            <person name="Papp T."/>
            <person name="Martin F.M."/>
            <person name="Miettinen O."/>
            <person name="Hibbett D.S."/>
            <person name="Nagy L.G."/>
        </authorList>
    </citation>
    <scope>NUCLEOTIDE SEQUENCE [LARGE SCALE GENOMIC DNA]</scope>
    <source>
        <strain evidence="3 4">HHB13444</strain>
    </source>
</reference>
<protein>
    <recommendedName>
        <fullName evidence="2">HTH CENPB-type domain-containing protein</fullName>
    </recommendedName>
</protein>
<gene>
    <name evidence="3" type="ORF">K466DRAFT_461518</name>
</gene>
<accession>A0A5C3P4E5</accession>
<feature type="non-terminal residue" evidence="3">
    <location>
        <position position="134"/>
    </location>
</feature>
<keyword evidence="4" id="KW-1185">Reference proteome</keyword>
<dbReference type="EMBL" id="ML211369">
    <property type="protein sequence ID" value="TFK83747.1"/>
    <property type="molecule type" value="Genomic_DNA"/>
</dbReference>
<feature type="domain" description="HTH CENPB-type" evidence="2">
    <location>
        <begin position="64"/>
        <end position="134"/>
    </location>
</feature>
<evidence type="ECO:0000313" key="4">
    <source>
        <dbReference type="Proteomes" id="UP000308197"/>
    </source>
</evidence>
<dbReference type="AlphaFoldDB" id="A0A5C3P4E5"/>
<evidence type="ECO:0000259" key="2">
    <source>
        <dbReference type="PROSITE" id="PS51253"/>
    </source>
</evidence>
<name>A0A5C3P4E5_9APHY</name>
<dbReference type="InterPro" id="IPR006600">
    <property type="entry name" value="HTH_CenpB_DNA-bd_dom"/>
</dbReference>
<evidence type="ECO:0000256" key="1">
    <source>
        <dbReference type="ARBA" id="ARBA00023125"/>
    </source>
</evidence>
<dbReference type="GO" id="GO:0003677">
    <property type="term" value="F:DNA binding"/>
    <property type="evidence" value="ECO:0007669"/>
    <property type="project" value="UniProtKB-KW"/>
</dbReference>
<keyword evidence="1" id="KW-0238">DNA-binding</keyword>
<dbReference type="InParanoid" id="A0A5C3P4E5"/>
<dbReference type="Pfam" id="PF03221">
    <property type="entry name" value="HTH_Tnp_Tc5"/>
    <property type="match status" value="1"/>
</dbReference>
<sequence length="134" mass="15520">QLMQTAVELYRKNTELPKAEQKSLRAVCAEVSSAHLDKTGEWIKLDKNTLARLSADSSYRTLSEFNAEKGWLHPEEANYIVEYVIELANRGFPLSHRRLKEVVDDLLWKRLGPDFPGVGQNWTDRFVTKHHTRL</sequence>
<organism evidence="3 4">
    <name type="scientific">Polyporus arcularius HHB13444</name>
    <dbReference type="NCBI Taxonomy" id="1314778"/>
    <lineage>
        <taxon>Eukaryota</taxon>
        <taxon>Fungi</taxon>
        <taxon>Dikarya</taxon>
        <taxon>Basidiomycota</taxon>
        <taxon>Agaricomycotina</taxon>
        <taxon>Agaricomycetes</taxon>
        <taxon>Polyporales</taxon>
        <taxon>Polyporaceae</taxon>
        <taxon>Polyporus</taxon>
    </lineage>
</organism>
<dbReference type="PROSITE" id="PS51253">
    <property type="entry name" value="HTH_CENPB"/>
    <property type="match status" value="1"/>
</dbReference>
<dbReference type="Proteomes" id="UP000308197">
    <property type="component" value="Unassembled WGS sequence"/>
</dbReference>